<gene>
    <name evidence="2" type="ORF">GH811_12165</name>
</gene>
<feature type="transmembrane region" description="Helical" evidence="1">
    <location>
        <begin position="14"/>
        <end position="32"/>
    </location>
</feature>
<feature type="transmembrane region" description="Helical" evidence="1">
    <location>
        <begin position="96"/>
        <end position="118"/>
    </location>
</feature>
<dbReference type="EMBL" id="WJBE01000011">
    <property type="protein sequence ID" value="MBC3900373.1"/>
    <property type="molecule type" value="Genomic_DNA"/>
</dbReference>
<dbReference type="RefSeq" id="WP_186894613.1">
    <property type="nucleotide sequence ID" value="NZ_WJBE01000011.1"/>
</dbReference>
<reference evidence="2 3" key="1">
    <citation type="journal article" date="2020" name="mSystems">
        <title>Defining Genomic and Predicted Metabolic Features of the Acetobacterium Genus.</title>
        <authorList>
            <person name="Ross D.E."/>
            <person name="Marshall C.W."/>
            <person name="Gulliver D."/>
            <person name="May H.D."/>
            <person name="Norman R.S."/>
        </authorList>
    </citation>
    <scope>NUCLEOTIDE SEQUENCE [LARGE SCALE GENOMIC DNA]</scope>
    <source>
        <strain evidence="2 3">DSM 4132</strain>
    </source>
</reference>
<evidence type="ECO:0000313" key="2">
    <source>
        <dbReference type="EMBL" id="MBC3900373.1"/>
    </source>
</evidence>
<evidence type="ECO:0000313" key="3">
    <source>
        <dbReference type="Proteomes" id="UP000622405"/>
    </source>
</evidence>
<name>A0ABR6YYX9_9FIRM</name>
<organism evidence="2 3">
    <name type="scientific">Acetobacterium malicum</name>
    <dbReference type="NCBI Taxonomy" id="52692"/>
    <lineage>
        <taxon>Bacteria</taxon>
        <taxon>Bacillati</taxon>
        <taxon>Bacillota</taxon>
        <taxon>Clostridia</taxon>
        <taxon>Eubacteriales</taxon>
        <taxon>Eubacteriaceae</taxon>
        <taxon>Acetobacterium</taxon>
    </lineage>
</organism>
<keyword evidence="1" id="KW-0812">Transmembrane</keyword>
<proteinExistence type="predicted"/>
<comment type="caution">
    <text evidence="2">The sequence shown here is derived from an EMBL/GenBank/DDBJ whole genome shotgun (WGS) entry which is preliminary data.</text>
</comment>
<keyword evidence="1" id="KW-0472">Membrane</keyword>
<feature type="transmembrane region" description="Helical" evidence="1">
    <location>
        <begin position="124"/>
        <end position="142"/>
    </location>
</feature>
<dbReference type="Proteomes" id="UP000622405">
    <property type="component" value="Unassembled WGS sequence"/>
</dbReference>
<protein>
    <submittedName>
        <fullName evidence="2">Uncharacterized protein</fullName>
    </submittedName>
</protein>
<feature type="transmembrane region" description="Helical" evidence="1">
    <location>
        <begin position="52"/>
        <end position="75"/>
    </location>
</feature>
<sequence length="150" mass="17084">MIDQQSYKKTYKPLILWMILFIAVCTLIPMLINQIFEQLFQITWGEGGEVRVILMFMVISIDGLMWMIYAGEYVYWINGGPSFEEAKAAGSEKRKAYAGAHLRVFLKMTLVCCVYIVISSFFRLPMLIDIVVIASAIVAAAIKTIPIRFN</sequence>
<keyword evidence="3" id="KW-1185">Reference proteome</keyword>
<keyword evidence="1" id="KW-1133">Transmembrane helix</keyword>
<evidence type="ECO:0000256" key="1">
    <source>
        <dbReference type="SAM" id="Phobius"/>
    </source>
</evidence>
<accession>A0ABR6YYX9</accession>